<dbReference type="Proteomes" id="UP000266206">
    <property type="component" value="Unassembled WGS sequence"/>
</dbReference>
<keyword evidence="7 9" id="KW-0472">Membrane</keyword>
<feature type="transmembrane region" description="Helical" evidence="9">
    <location>
        <begin position="20"/>
        <end position="38"/>
    </location>
</feature>
<dbReference type="InterPro" id="IPR007387">
    <property type="entry name" value="TRAP_DctQ"/>
</dbReference>
<dbReference type="AlphaFoldDB" id="A0A3A1YSH2"/>
<comment type="similarity">
    <text evidence="8 9">Belongs to the TRAP transporter small permease family.</text>
</comment>
<evidence type="ECO:0000256" key="5">
    <source>
        <dbReference type="ARBA" id="ARBA00022692"/>
    </source>
</evidence>
<dbReference type="GO" id="GO:0015740">
    <property type="term" value="P:C4-dicarboxylate transport"/>
    <property type="evidence" value="ECO:0007669"/>
    <property type="project" value="TreeGrafter"/>
</dbReference>
<reference evidence="11 12" key="1">
    <citation type="submission" date="2017-08" db="EMBL/GenBank/DDBJ databases">
        <title>Pusillimonas indicus sp. nov., a member of the family Alcaligenaceae isolated from surface seawater.</title>
        <authorList>
            <person name="Li J."/>
        </authorList>
    </citation>
    <scope>NUCLEOTIDE SEQUENCE [LARGE SCALE GENOMIC DNA]</scope>
    <source>
        <strain evidence="11 12">L52-1-41</strain>
    </source>
</reference>
<dbReference type="PANTHER" id="PTHR35011">
    <property type="entry name" value="2,3-DIKETO-L-GULONATE TRAP TRANSPORTER SMALL PERMEASE PROTEIN YIAM"/>
    <property type="match status" value="1"/>
</dbReference>
<evidence type="ECO:0000256" key="3">
    <source>
        <dbReference type="ARBA" id="ARBA00022475"/>
    </source>
</evidence>
<dbReference type="InterPro" id="IPR055348">
    <property type="entry name" value="DctQ"/>
</dbReference>
<organism evidence="11 12">
    <name type="scientific">Neopusillimonas maritima</name>
    <dbReference type="NCBI Taxonomy" id="2026239"/>
    <lineage>
        <taxon>Bacteria</taxon>
        <taxon>Pseudomonadati</taxon>
        <taxon>Pseudomonadota</taxon>
        <taxon>Betaproteobacteria</taxon>
        <taxon>Burkholderiales</taxon>
        <taxon>Alcaligenaceae</taxon>
        <taxon>Neopusillimonas</taxon>
    </lineage>
</organism>
<evidence type="ECO:0000256" key="1">
    <source>
        <dbReference type="ARBA" id="ARBA00004429"/>
    </source>
</evidence>
<evidence type="ECO:0000256" key="7">
    <source>
        <dbReference type="ARBA" id="ARBA00023136"/>
    </source>
</evidence>
<evidence type="ECO:0000256" key="6">
    <source>
        <dbReference type="ARBA" id="ARBA00022989"/>
    </source>
</evidence>
<dbReference type="PANTHER" id="PTHR35011:SF10">
    <property type="entry name" value="TRAP TRANSPORTER SMALL PERMEASE PROTEIN"/>
    <property type="match status" value="1"/>
</dbReference>
<keyword evidence="4 9" id="KW-0997">Cell inner membrane</keyword>
<proteinExistence type="inferred from homology"/>
<evidence type="ECO:0000256" key="2">
    <source>
        <dbReference type="ARBA" id="ARBA00022448"/>
    </source>
</evidence>
<dbReference type="GO" id="GO:0005886">
    <property type="term" value="C:plasma membrane"/>
    <property type="evidence" value="ECO:0007669"/>
    <property type="project" value="UniProtKB-SubCell"/>
</dbReference>
<evidence type="ECO:0000259" key="10">
    <source>
        <dbReference type="Pfam" id="PF04290"/>
    </source>
</evidence>
<dbReference type="RefSeq" id="WP_119515876.1">
    <property type="nucleotide sequence ID" value="NZ_NQYH01000004.1"/>
</dbReference>
<evidence type="ECO:0000256" key="8">
    <source>
        <dbReference type="ARBA" id="ARBA00038436"/>
    </source>
</evidence>
<evidence type="ECO:0000256" key="9">
    <source>
        <dbReference type="RuleBase" id="RU369079"/>
    </source>
</evidence>
<dbReference type="GO" id="GO:0022857">
    <property type="term" value="F:transmembrane transporter activity"/>
    <property type="evidence" value="ECO:0007669"/>
    <property type="project" value="UniProtKB-UniRule"/>
</dbReference>
<keyword evidence="6 9" id="KW-1133">Transmembrane helix</keyword>
<keyword evidence="3" id="KW-1003">Cell membrane</keyword>
<evidence type="ECO:0000313" key="12">
    <source>
        <dbReference type="Proteomes" id="UP000266206"/>
    </source>
</evidence>
<evidence type="ECO:0000256" key="4">
    <source>
        <dbReference type="ARBA" id="ARBA00022519"/>
    </source>
</evidence>
<dbReference type="OrthoDB" id="2877624at2"/>
<sequence>MSTDEPQNQIQETTWVGTACRVTGWCAAAALAAIMLLMLCDVTGRYVFNAPVPGAGELIELAMGVVVFGALPLVTVQNKHIQLDYFSRAIRGRVQSAVNALIALINTGVMAVLAWRILDKALTVYQYGDSTPFLRIPVAPVAFFIAACAVLAAIAFLFLSAQSLRSIFRSQAKAHHNAQGA</sequence>
<evidence type="ECO:0000313" key="11">
    <source>
        <dbReference type="EMBL" id="RIY41183.1"/>
    </source>
</evidence>
<comment type="subcellular location">
    <subcellularLocation>
        <location evidence="1 9">Cell inner membrane</location>
        <topology evidence="1 9">Multi-pass membrane protein</topology>
    </subcellularLocation>
</comment>
<comment type="subunit">
    <text evidence="9">The complex comprises the extracytoplasmic solute receptor protein and the two transmembrane proteins.</text>
</comment>
<keyword evidence="2 9" id="KW-0813">Transport</keyword>
<accession>A0A3A1YSH2</accession>
<name>A0A3A1YSH2_9BURK</name>
<keyword evidence="5 9" id="KW-0812">Transmembrane</keyword>
<dbReference type="Pfam" id="PF04290">
    <property type="entry name" value="DctQ"/>
    <property type="match status" value="1"/>
</dbReference>
<feature type="transmembrane region" description="Helical" evidence="9">
    <location>
        <begin position="58"/>
        <end position="76"/>
    </location>
</feature>
<comment type="function">
    <text evidence="9">Part of the tripartite ATP-independent periplasmic (TRAP) transport system.</text>
</comment>
<feature type="transmembrane region" description="Helical" evidence="9">
    <location>
        <begin position="97"/>
        <end position="118"/>
    </location>
</feature>
<feature type="transmembrane region" description="Helical" evidence="9">
    <location>
        <begin position="138"/>
        <end position="159"/>
    </location>
</feature>
<feature type="domain" description="Tripartite ATP-independent periplasmic transporters DctQ component" evidence="10">
    <location>
        <begin position="34"/>
        <end position="157"/>
    </location>
</feature>
<protein>
    <recommendedName>
        <fullName evidence="9">TRAP transporter small permease protein</fullName>
    </recommendedName>
</protein>
<dbReference type="EMBL" id="NQYH01000004">
    <property type="protein sequence ID" value="RIY41183.1"/>
    <property type="molecule type" value="Genomic_DNA"/>
</dbReference>
<gene>
    <name evidence="11" type="ORF">CJP73_06495</name>
</gene>
<comment type="caution">
    <text evidence="11">The sequence shown here is derived from an EMBL/GenBank/DDBJ whole genome shotgun (WGS) entry which is preliminary data.</text>
</comment>